<evidence type="ECO:0000313" key="1">
    <source>
        <dbReference type="EMBL" id="KAJ6774522.1"/>
    </source>
</evidence>
<proteinExistence type="predicted"/>
<dbReference type="AlphaFoldDB" id="A0A9Q1AKL1"/>
<protein>
    <submittedName>
        <fullName evidence="1">Uncharacterized protein</fullName>
    </submittedName>
</protein>
<evidence type="ECO:0000313" key="2">
    <source>
        <dbReference type="Proteomes" id="UP001151532"/>
    </source>
</evidence>
<dbReference type="EMBL" id="JAPFFK010000002">
    <property type="protein sequence ID" value="KAJ6774522.1"/>
    <property type="molecule type" value="Genomic_DNA"/>
</dbReference>
<gene>
    <name evidence="1" type="ORF">OIU79_017841</name>
</gene>
<keyword evidence="2" id="KW-1185">Reference proteome</keyword>
<organism evidence="1 2">
    <name type="scientific">Salix purpurea</name>
    <name type="common">Purple osier willow</name>
    <dbReference type="NCBI Taxonomy" id="77065"/>
    <lineage>
        <taxon>Eukaryota</taxon>
        <taxon>Viridiplantae</taxon>
        <taxon>Streptophyta</taxon>
        <taxon>Embryophyta</taxon>
        <taxon>Tracheophyta</taxon>
        <taxon>Spermatophyta</taxon>
        <taxon>Magnoliopsida</taxon>
        <taxon>eudicotyledons</taxon>
        <taxon>Gunneridae</taxon>
        <taxon>Pentapetalae</taxon>
        <taxon>rosids</taxon>
        <taxon>fabids</taxon>
        <taxon>Malpighiales</taxon>
        <taxon>Salicaceae</taxon>
        <taxon>Saliceae</taxon>
        <taxon>Salix</taxon>
    </lineage>
</organism>
<reference evidence="1" key="2">
    <citation type="journal article" date="2023" name="Int. J. Mol. Sci.">
        <title>De Novo Assembly and Annotation of 11 Diverse Shrub Willow (Salix) Genomes Reveals Novel Gene Organization in Sex-Linked Regions.</title>
        <authorList>
            <person name="Hyden B."/>
            <person name="Feng K."/>
            <person name="Yates T.B."/>
            <person name="Jawdy S."/>
            <person name="Cereghino C."/>
            <person name="Smart L.B."/>
            <person name="Muchero W."/>
        </authorList>
    </citation>
    <scope>NUCLEOTIDE SEQUENCE</scope>
    <source>
        <tissue evidence="1">Shoot tip</tissue>
    </source>
</reference>
<accession>A0A9Q1AKL1</accession>
<name>A0A9Q1AKL1_SALPP</name>
<reference evidence="1" key="1">
    <citation type="submission" date="2022-11" db="EMBL/GenBank/DDBJ databases">
        <authorList>
            <person name="Hyden B.L."/>
            <person name="Feng K."/>
            <person name="Yates T."/>
            <person name="Jawdy S."/>
            <person name="Smart L.B."/>
            <person name="Muchero W."/>
        </authorList>
    </citation>
    <scope>NUCLEOTIDE SEQUENCE</scope>
    <source>
        <tissue evidence="1">Shoot tip</tissue>
    </source>
</reference>
<dbReference type="Proteomes" id="UP001151532">
    <property type="component" value="Chromosome 5"/>
</dbReference>
<sequence>MRDTQNHQQTTTNLSNMFLYFSKLQDINKNIFTQELNKKELVVLL</sequence>
<comment type="caution">
    <text evidence="1">The sequence shown here is derived from an EMBL/GenBank/DDBJ whole genome shotgun (WGS) entry which is preliminary data.</text>
</comment>